<dbReference type="InterPro" id="IPR011016">
    <property type="entry name" value="Znf_RING-CH"/>
</dbReference>
<dbReference type="Gramene" id="OGLUM01G30890.1">
    <property type="protein sequence ID" value="OGLUM01G30890.1"/>
    <property type="gene ID" value="OGLUM01G30890"/>
</dbReference>
<name>A0A0D9YDC7_9ORYZ</name>
<evidence type="ECO:0000259" key="5">
    <source>
        <dbReference type="PROSITE" id="PS51292"/>
    </source>
</evidence>
<reference evidence="6" key="3">
    <citation type="submission" date="2018-05" db="EMBL/GenBank/DDBJ databases">
        <title>OgluRS3 (Oryza glumaepatula Reference Sequence Version 3).</title>
        <authorList>
            <person name="Zhang J."/>
            <person name="Kudrna D."/>
            <person name="Lee S."/>
            <person name="Talag J."/>
            <person name="Welchert J."/>
            <person name="Wing R.A."/>
        </authorList>
    </citation>
    <scope>NUCLEOTIDE SEQUENCE [LARGE SCALE GENOMIC DNA]</scope>
</reference>
<keyword evidence="4" id="KW-1133">Transmembrane helix</keyword>
<accession>A0A0D9YDC7</accession>
<keyword evidence="1" id="KW-0479">Metal-binding</keyword>
<dbReference type="InterPro" id="IPR033275">
    <property type="entry name" value="MARCH-like"/>
</dbReference>
<dbReference type="SUPFAM" id="SSF57850">
    <property type="entry name" value="RING/U-box"/>
    <property type="match status" value="1"/>
</dbReference>
<keyword evidence="4" id="KW-0812">Transmembrane</keyword>
<dbReference type="GO" id="GO:0016020">
    <property type="term" value="C:membrane"/>
    <property type="evidence" value="ECO:0007669"/>
    <property type="project" value="TreeGrafter"/>
</dbReference>
<dbReference type="Proteomes" id="UP000026961">
    <property type="component" value="Chromosome 1"/>
</dbReference>
<sequence>MADHFALMAGRLLTESTLQSAVQEALAVASVKIVHDQPDLPVHEDVQDGKAKSGVMVECRICQEEVDESYMETPCCCKGSLKARTFGVSSLMVNADNLSFPIDVLFLPAILTQQISLLSEYLLELVCHCLQYAHHACIQRWCNEKGDTVCEICLQQFTPNYTAPLKLFRHGRNLISFRRSGERSDNVDTDRSQEHFAQTSDQAAGTSSFDSQNSSPKGVFYCRVVAISLMALLVLRDAISLILGDPEVYSIALFTLLMIRTAGIVIPIYIILVSVTTLLHRYRQHQAVHEATESEPGGGEGLRPMPPPQHVISIQ</sequence>
<evidence type="ECO:0000313" key="6">
    <source>
        <dbReference type="EnsemblPlants" id="OGLUM01G30890.1"/>
    </source>
</evidence>
<evidence type="ECO:0000256" key="3">
    <source>
        <dbReference type="ARBA" id="ARBA00022833"/>
    </source>
</evidence>
<feature type="transmembrane region" description="Helical" evidence="4">
    <location>
        <begin position="249"/>
        <end position="275"/>
    </location>
</feature>
<dbReference type="HOGENOM" id="CLU_061276_0_0_1"/>
<feature type="transmembrane region" description="Helical" evidence="4">
    <location>
        <begin position="220"/>
        <end position="243"/>
    </location>
</feature>
<dbReference type="PANTHER" id="PTHR23012">
    <property type="entry name" value="RING/FYVE/PHD ZINC FINGER DOMAIN-CONTAINING"/>
    <property type="match status" value="1"/>
</dbReference>
<dbReference type="GO" id="GO:0016567">
    <property type="term" value="P:protein ubiquitination"/>
    <property type="evidence" value="ECO:0007669"/>
    <property type="project" value="TreeGrafter"/>
</dbReference>
<evidence type="ECO:0000256" key="4">
    <source>
        <dbReference type="SAM" id="Phobius"/>
    </source>
</evidence>
<dbReference type="InterPro" id="IPR022143">
    <property type="entry name" value="DUF3675"/>
</dbReference>
<keyword evidence="4" id="KW-0472">Membrane</keyword>
<dbReference type="InterPro" id="IPR013083">
    <property type="entry name" value="Znf_RING/FYVE/PHD"/>
</dbReference>
<dbReference type="SMART" id="SM00744">
    <property type="entry name" value="RINGv"/>
    <property type="match status" value="1"/>
</dbReference>
<reference evidence="6" key="1">
    <citation type="submission" date="2013-08" db="EMBL/GenBank/DDBJ databases">
        <title>Oryza genome evolution.</title>
        <authorList>
            <person name="Wing R.A."/>
            <person name="Panaud O."/>
            <person name="Oliveira A.C."/>
        </authorList>
    </citation>
    <scope>NUCLEOTIDE SEQUENCE</scope>
</reference>
<protein>
    <recommendedName>
        <fullName evidence="5">RING-CH-type domain-containing protein</fullName>
    </recommendedName>
</protein>
<dbReference type="Pfam" id="PF12428">
    <property type="entry name" value="DUF3675"/>
    <property type="match status" value="1"/>
</dbReference>
<dbReference type="AlphaFoldDB" id="A0A0D9YDC7"/>
<dbReference type="STRING" id="40148.A0A0D9YDC7"/>
<dbReference type="EnsemblPlants" id="OGLUM01G30890.1">
    <property type="protein sequence ID" value="OGLUM01G30890.1"/>
    <property type="gene ID" value="OGLUM01G30890"/>
</dbReference>
<keyword evidence="2" id="KW-0863">Zinc-finger</keyword>
<evidence type="ECO:0000256" key="2">
    <source>
        <dbReference type="ARBA" id="ARBA00022771"/>
    </source>
</evidence>
<reference evidence="6" key="2">
    <citation type="submission" date="2015-04" db="UniProtKB">
        <authorList>
            <consortium name="EnsemblPlants"/>
        </authorList>
    </citation>
    <scope>IDENTIFICATION</scope>
</reference>
<dbReference type="Gene3D" id="3.30.40.10">
    <property type="entry name" value="Zinc/RING finger domain, C3HC4 (zinc finger)"/>
    <property type="match status" value="1"/>
</dbReference>
<organism evidence="6">
    <name type="scientific">Oryza glumipatula</name>
    <dbReference type="NCBI Taxonomy" id="40148"/>
    <lineage>
        <taxon>Eukaryota</taxon>
        <taxon>Viridiplantae</taxon>
        <taxon>Streptophyta</taxon>
        <taxon>Embryophyta</taxon>
        <taxon>Tracheophyta</taxon>
        <taxon>Spermatophyta</taxon>
        <taxon>Magnoliopsida</taxon>
        <taxon>Liliopsida</taxon>
        <taxon>Poales</taxon>
        <taxon>Poaceae</taxon>
        <taxon>BOP clade</taxon>
        <taxon>Oryzoideae</taxon>
        <taxon>Oryzeae</taxon>
        <taxon>Oryzinae</taxon>
        <taxon>Oryza</taxon>
    </lineage>
</organism>
<keyword evidence="7" id="KW-1185">Reference proteome</keyword>
<evidence type="ECO:0000313" key="7">
    <source>
        <dbReference type="Proteomes" id="UP000026961"/>
    </source>
</evidence>
<dbReference type="PANTHER" id="PTHR23012:SF163">
    <property type="entry name" value="PROTEIN BINDING PROTEIN"/>
    <property type="match status" value="1"/>
</dbReference>
<keyword evidence="3" id="KW-0862">Zinc</keyword>
<dbReference type="PROSITE" id="PS51292">
    <property type="entry name" value="ZF_RING_CH"/>
    <property type="match status" value="1"/>
</dbReference>
<dbReference type="GO" id="GO:0008270">
    <property type="term" value="F:zinc ion binding"/>
    <property type="evidence" value="ECO:0007669"/>
    <property type="project" value="UniProtKB-KW"/>
</dbReference>
<evidence type="ECO:0000256" key="1">
    <source>
        <dbReference type="ARBA" id="ARBA00022723"/>
    </source>
</evidence>
<dbReference type="GO" id="GO:0004842">
    <property type="term" value="F:ubiquitin-protein transferase activity"/>
    <property type="evidence" value="ECO:0007669"/>
    <property type="project" value="TreeGrafter"/>
</dbReference>
<feature type="domain" description="RING-CH-type" evidence="5">
    <location>
        <begin position="51"/>
        <end position="160"/>
    </location>
</feature>
<proteinExistence type="predicted"/>
<dbReference type="eggNOG" id="KOG1609">
    <property type="taxonomic scope" value="Eukaryota"/>
</dbReference>